<comment type="caution">
    <text evidence="2">The sequence shown here is derived from an EMBL/GenBank/DDBJ whole genome shotgun (WGS) entry which is preliminary data.</text>
</comment>
<feature type="transmembrane region" description="Helical" evidence="1">
    <location>
        <begin position="126"/>
        <end position="144"/>
    </location>
</feature>
<feature type="transmembrane region" description="Helical" evidence="1">
    <location>
        <begin position="66"/>
        <end position="87"/>
    </location>
</feature>
<name>I0WF73_9FLAO</name>
<dbReference type="AlphaFoldDB" id="I0WF73"/>
<proteinExistence type="predicted"/>
<reference evidence="2 3" key="1">
    <citation type="journal article" date="2012" name="J. Bacteriol.">
        <title>Genome Sequence of the Halotolerant Bacterium Imtechella halotolerans K1T.</title>
        <authorList>
            <person name="Kumar S."/>
            <person name="Vikram S."/>
            <person name="Subramanian S."/>
            <person name="Raghava G.P."/>
            <person name="Pinnaka A.K."/>
        </authorList>
    </citation>
    <scope>NUCLEOTIDE SEQUENCE [LARGE SCALE GENOMIC DNA]</scope>
    <source>
        <strain evidence="2 3">K1</strain>
    </source>
</reference>
<accession>I0WF73</accession>
<dbReference type="eggNOG" id="ENOG5032T6Q">
    <property type="taxonomic scope" value="Bacteria"/>
</dbReference>
<feature type="transmembrane region" description="Helical" evidence="1">
    <location>
        <begin position="38"/>
        <end position="60"/>
    </location>
</feature>
<sequence length="198" mass="23316">MTDFKSLQDIWEHTNEKVPEGNFLRKTSGIKSKLIRELTVGAVMLFLTGIFILWMALFVHLNFVHWYTYTAMILIVIVCLGQALLLVKNRQRLTSISETDPPIIHLKRWKDYYQLRSIQNRWNGPLYFIALNVAFAIYFIESFAALPRTYVVVFVVLYMAWMLFAYFILGPKVLTKEKRRLTDIINELESISQELTER</sequence>
<keyword evidence="1" id="KW-1133">Transmembrane helix</keyword>
<evidence type="ECO:0000256" key="1">
    <source>
        <dbReference type="SAM" id="Phobius"/>
    </source>
</evidence>
<dbReference type="OrthoDB" id="794917at2"/>
<evidence type="ECO:0000313" key="2">
    <source>
        <dbReference type="EMBL" id="EID75039.1"/>
    </source>
</evidence>
<protein>
    <submittedName>
        <fullName evidence="2">Uncharacterized protein</fullName>
    </submittedName>
</protein>
<keyword evidence="1" id="KW-0472">Membrane</keyword>
<keyword evidence="3" id="KW-1185">Reference proteome</keyword>
<dbReference type="RefSeq" id="WP_008239084.1">
    <property type="nucleotide sequence ID" value="NZ_AJJU01000008.1"/>
</dbReference>
<gene>
    <name evidence="2" type="ORF">W5A_07532</name>
</gene>
<dbReference type="EMBL" id="AJJU01000008">
    <property type="protein sequence ID" value="EID75039.1"/>
    <property type="molecule type" value="Genomic_DNA"/>
</dbReference>
<keyword evidence="1" id="KW-0812">Transmembrane</keyword>
<organism evidence="2 3">
    <name type="scientific">Imtechella halotolerans K1</name>
    <dbReference type="NCBI Taxonomy" id="946077"/>
    <lineage>
        <taxon>Bacteria</taxon>
        <taxon>Pseudomonadati</taxon>
        <taxon>Bacteroidota</taxon>
        <taxon>Flavobacteriia</taxon>
        <taxon>Flavobacteriales</taxon>
        <taxon>Flavobacteriaceae</taxon>
        <taxon>Imtechella</taxon>
    </lineage>
</organism>
<evidence type="ECO:0000313" key="3">
    <source>
        <dbReference type="Proteomes" id="UP000005938"/>
    </source>
</evidence>
<dbReference type="Proteomes" id="UP000005938">
    <property type="component" value="Unassembled WGS sequence"/>
</dbReference>
<feature type="transmembrane region" description="Helical" evidence="1">
    <location>
        <begin position="150"/>
        <end position="169"/>
    </location>
</feature>
<dbReference type="STRING" id="946077.W5A_07532"/>